<feature type="compositionally biased region" description="Basic and acidic residues" evidence="1">
    <location>
        <begin position="14"/>
        <end position="25"/>
    </location>
</feature>
<dbReference type="AlphaFoldDB" id="A0A5C3LFY2"/>
<feature type="compositionally biased region" description="Acidic residues" evidence="1">
    <location>
        <begin position="169"/>
        <end position="196"/>
    </location>
</feature>
<protein>
    <submittedName>
        <fullName evidence="2">Uncharacterized protein</fullName>
    </submittedName>
</protein>
<organism evidence="2 4">
    <name type="scientific">Crucibulum laeve</name>
    <dbReference type="NCBI Taxonomy" id="68775"/>
    <lineage>
        <taxon>Eukaryota</taxon>
        <taxon>Fungi</taxon>
        <taxon>Dikarya</taxon>
        <taxon>Basidiomycota</taxon>
        <taxon>Agaricomycotina</taxon>
        <taxon>Agaricomycetes</taxon>
        <taxon>Agaricomycetidae</taxon>
        <taxon>Agaricales</taxon>
        <taxon>Agaricineae</taxon>
        <taxon>Nidulariaceae</taxon>
        <taxon>Crucibulum</taxon>
    </lineage>
</organism>
<dbReference type="EMBL" id="ML213672">
    <property type="protein sequence ID" value="TFK32503.1"/>
    <property type="molecule type" value="Genomic_DNA"/>
</dbReference>
<feature type="region of interest" description="Disordered" evidence="1">
    <location>
        <begin position="161"/>
        <end position="196"/>
    </location>
</feature>
<evidence type="ECO:0000313" key="3">
    <source>
        <dbReference type="EMBL" id="TFK32503.1"/>
    </source>
</evidence>
<proteinExistence type="predicted"/>
<dbReference type="STRING" id="68775.A0A5C3LFY2"/>
<reference evidence="2 4" key="1">
    <citation type="journal article" date="2019" name="Nat. Ecol. Evol.">
        <title>Megaphylogeny resolves global patterns of mushroom evolution.</title>
        <authorList>
            <person name="Varga T."/>
            <person name="Krizsan K."/>
            <person name="Foldi C."/>
            <person name="Dima B."/>
            <person name="Sanchez-Garcia M."/>
            <person name="Sanchez-Ramirez S."/>
            <person name="Szollosi G.J."/>
            <person name="Szarkandi J.G."/>
            <person name="Papp V."/>
            <person name="Albert L."/>
            <person name="Andreopoulos W."/>
            <person name="Angelini C."/>
            <person name="Antonin V."/>
            <person name="Barry K.W."/>
            <person name="Bougher N.L."/>
            <person name="Buchanan P."/>
            <person name="Buyck B."/>
            <person name="Bense V."/>
            <person name="Catcheside P."/>
            <person name="Chovatia M."/>
            <person name="Cooper J."/>
            <person name="Damon W."/>
            <person name="Desjardin D."/>
            <person name="Finy P."/>
            <person name="Geml J."/>
            <person name="Haridas S."/>
            <person name="Hughes K."/>
            <person name="Justo A."/>
            <person name="Karasinski D."/>
            <person name="Kautmanova I."/>
            <person name="Kiss B."/>
            <person name="Kocsube S."/>
            <person name="Kotiranta H."/>
            <person name="LaButti K.M."/>
            <person name="Lechner B.E."/>
            <person name="Liimatainen K."/>
            <person name="Lipzen A."/>
            <person name="Lukacs Z."/>
            <person name="Mihaltcheva S."/>
            <person name="Morgado L.N."/>
            <person name="Niskanen T."/>
            <person name="Noordeloos M.E."/>
            <person name="Ohm R.A."/>
            <person name="Ortiz-Santana B."/>
            <person name="Ovrebo C."/>
            <person name="Racz N."/>
            <person name="Riley R."/>
            <person name="Savchenko A."/>
            <person name="Shiryaev A."/>
            <person name="Soop K."/>
            <person name="Spirin V."/>
            <person name="Szebenyi C."/>
            <person name="Tomsovsky M."/>
            <person name="Tulloss R.E."/>
            <person name="Uehling J."/>
            <person name="Grigoriev I.V."/>
            <person name="Vagvolgyi C."/>
            <person name="Papp T."/>
            <person name="Martin F.M."/>
            <person name="Miettinen O."/>
            <person name="Hibbett D.S."/>
            <person name="Nagy L.G."/>
        </authorList>
    </citation>
    <scope>NUCLEOTIDE SEQUENCE [LARGE SCALE GENOMIC DNA]</scope>
    <source>
        <strain evidence="2 4">CBS 166.37</strain>
    </source>
</reference>
<sequence>MLKRPNEKLPWNPSRERNKQPHDEPMPETALKHYFSPERYYCVETLCAPCGAVIAWANFAKSESASKIVELMESVYPNPESHPQYISSLDGSAPNLVIVDTDNYGRPYFKKAFNTKACEQLNAWLGGFDSILKRMVPSNFDWFLHTMLFYHSTYVIQKQQKKQAKMDNDADDADDKEDAENSGETYDDIVNDDIEV</sequence>
<feature type="region of interest" description="Disordered" evidence="1">
    <location>
        <begin position="1"/>
        <end position="28"/>
    </location>
</feature>
<evidence type="ECO:0000313" key="4">
    <source>
        <dbReference type="Proteomes" id="UP000308652"/>
    </source>
</evidence>
<accession>A0A5C3LFY2</accession>
<dbReference type="EMBL" id="ML213931">
    <property type="protein sequence ID" value="TFK31083.1"/>
    <property type="molecule type" value="Genomic_DNA"/>
</dbReference>
<dbReference type="Proteomes" id="UP000308652">
    <property type="component" value="Unassembled WGS sequence"/>
</dbReference>
<name>A0A5C3LFY2_9AGAR</name>
<dbReference type="OrthoDB" id="2527272at2759"/>
<keyword evidence="4" id="KW-1185">Reference proteome</keyword>
<evidence type="ECO:0000256" key="1">
    <source>
        <dbReference type="SAM" id="MobiDB-lite"/>
    </source>
</evidence>
<evidence type="ECO:0000313" key="2">
    <source>
        <dbReference type="EMBL" id="TFK31083.1"/>
    </source>
</evidence>
<gene>
    <name evidence="3" type="ORF">BDQ12DRAFT_701133</name>
    <name evidence="2" type="ORF">BDQ12DRAFT_701660</name>
</gene>